<evidence type="ECO:0000313" key="3">
    <source>
        <dbReference type="EMBL" id="AZQ60869.1"/>
    </source>
</evidence>
<protein>
    <submittedName>
        <fullName evidence="3">IS66 family transposase</fullName>
    </submittedName>
</protein>
<evidence type="ECO:0000259" key="2">
    <source>
        <dbReference type="Pfam" id="PF13007"/>
    </source>
</evidence>
<proteinExistence type="predicted"/>
<dbReference type="RefSeq" id="WP_126610838.1">
    <property type="nucleotide sequence ID" value="NZ_CP034562.1"/>
</dbReference>
<dbReference type="OrthoDB" id="9760067at2"/>
<gene>
    <name evidence="3" type="ORF">EI427_01170</name>
</gene>
<feature type="domain" description="Transposase IS66 central" evidence="1">
    <location>
        <begin position="126"/>
        <end position="304"/>
    </location>
</feature>
<dbReference type="InterPro" id="IPR052344">
    <property type="entry name" value="Transposase-related"/>
</dbReference>
<dbReference type="NCBIfam" id="NF033517">
    <property type="entry name" value="transpos_IS66"/>
    <property type="match status" value="1"/>
</dbReference>
<feature type="domain" description="Transposase TnpC homeodomain" evidence="2">
    <location>
        <begin position="1"/>
        <end position="62"/>
    </location>
</feature>
<dbReference type="InterPro" id="IPR024463">
    <property type="entry name" value="Transposase_TnpC_homeodom"/>
</dbReference>
<evidence type="ECO:0000259" key="1">
    <source>
        <dbReference type="Pfam" id="PF03050"/>
    </source>
</evidence>
<sequence>MLFGAKSEKRNYTDIPKNQLSIFEEEKQEPTPEVTEITVPAHTRKKKKPVRTALPENLERVEEIIEPDHDLAGWRKVDEDVTEVLECEPARLYVRRIIRPRYVKEQENGDSVFSQSTLPSNLPFPKSIASVSLAAQMVISKFVDHIPIHRFIKQFERQDVYLKNATLIDLQKKVADKLTPLFEILSQKIMQSNYLQIDESTIKVMGTGKKGKAHQGYMWYYLDPKEKILSIHYANGRDRKYLKEHLGDFKGYAQTDSYKGYDYFENTTTITHLNCWAHARRYFFKAYKGGYKPASEVVNLIAKLTL</sequence>
<dbReference type="PANTHER" id="PTHR33678:SF1">
    <property type="entry name" value="BLL1576 PROTEIN"/>
    <property type="match status" value="1"/>
</dbReference>
<dbReference type="Pfam" id="PF13007">
    <property type="entry name" value="LZ_Tnp_IS66"/>
    <property type="match status" value="1"/>
</dbReference>
<dbReference type="InterPro" id="IPR004291">
    <property type="entry name" value="Transposase_IS66_central"/>
</dbReference>
<dbReference type="Pfam" id="PF03050">
    <property type="entry name" value="DDE_Tnp_IS66"/>
    <property type="match status" value="1"/>
</dbReference>
<dbReference type="PANTHER" id="PTHR33678">
    <property type="entry name" value="BLL1576 PROTEIN"/>
    <property type="match status" value="1"/>
</dbReference>
<dbReference type="EMBL" id="CP034562">
    <property type="protein sequence ID" value="AZQ60869.1"/>
    <property type="molecule type" value="Genomic_DNA"/>
</dbReference>
<dbReference type="KEGG" id="fll:EI427_01170"/>
<name>A0A3S9NY46_9BACT</name>
<accession>A0A3S9NY46</accession>
<keyword evidence="4" id="KW-1185">Reference proteome</keyword>
<evidence type="ECO:0000313" key="4">
    <source>
        <dbReference type="Proteomes" id="UP000267268"/>
    </source>
</evidence>
<dbReference type="Proteomes" id="UP000267268">
    <property type="component" value="Chromosome 1"/>
</dbReference>
<organism evidence="3 4">
    <name type="scientific">Flammeovirga pectinis</name>
    <dbReference type="NCBI Taxonomy" id="2494373"/>
    <lineage>
        <taxon>Bacteria</taxon>
        <taxon>Pseudomonadati</taxon>
        <taxon>Bacteroidota</taxon>
        <taxon>Cytophagia</taxon>
        <taxon>Cytophagales</taxon>
        <taxon>Flammeovirgaceae</taxon>
        <taxon>Flammeovirga</taxon>
    </lineage>
</organism>
<dbReference type="AlphaFoldDB" id="A0A3S9NY46"/>
<reference evidence="3 4" key="1">
    <citation type="submission" date="2018-12" db="EMBL/GenBank/DDBJ databases">
        <title>Flammeovirga pectinis sp. nov., isolated from the gut of the Korean scallop, Patinopecten yessoensis.</title>
        <authorList>
            <person name="Bae J.-W."/>
            <person name="Jeong Y.-S."/>
            <person name="Kang W."/>
        </authorList>
    </citation>
    <scope>NUCLEOTIDE SEQUENCE [LARGE SCALE GENOMIC DNA]</scope>
    <source>
        <strain evidence="3 4">L12M1</strain>
    </source>
</reference>